<dbReference type="Gene3D" id="3.40.525.10">
    <property type="entry name" value="CRAL-TRIO lipid binding domain"/>
    <property type="match status" value="1"/>
</dbReference>
<dbReference type="PROSITE" id="PS50191">
    <property type="entry name" value="CRAL_TRIO"/>
    <property type="match status" value="1"/>
</dbReference>
<feature type="domain" description="CRAL-TRIO" evidence="1">
    <location>
        <begin position="123"/>
        <end position="244"/>
    </location>
</feature>
<gene>
    <name evidence="2" type="ORF">PSYICH_LOCUS12784</name>
</gene>
<dbReference type="Proteomes" id="UP001153636">
    <property type="component" value="Chromosome 6"/>
</dbReference>
<organism evidence="2 3">
    <name type="scientific">Psylliodes chrysocephalus</name>
    <dbReference type="NCBI Taxonomy" id="3402493"/>
    <lineage>
        <taxon>Eukaryota</taxon>
        <taxon>Metazoa</taxon>
        <taxon>Ecdysozoa</taxon>
        <taxon>Arthropoda</taxon>
        <taxon>Hexapoda</taxon>
        <taxon>Insecta</taxon>
        <taxon>Pterygota</taxon>
        <taxon>Neoptera</taxon>
        <taxon>Endopterygota</taxon>
        <taxon>Coleoptera</taxon>
        <taxon>Polyphaga</taxon>
        <taxon>Cucujiformia</taxon>
        <taxon>Chrysomeloidea</taxon>
        <taxon>Chrysomelidae</taxon>
        <taxon>Galerucinae</taxon>
        <taxon>Alticini</taxon>
        <taxon>Psylliodes</taxon>
    </lineage>
</organism>
<dbReference type="SUPFAM" id="SSF46938">
    <property type="entry name" value="CRAL/TRIO N-terminal domain"/>
    <property type="match status" value="1"/>
</dbReference>
<dbReference type="SMART" id="SM00516">
    <property type="entry name" value="SEC14"/>
    <property type="match status" value="1"/>
</dbReference>
<dbReference type="SUPFAM" id="SSF52087">
    <property type="entry name" value="CRAL/TRIO domain"/>
    <property type="match status" value="1"/>
</dbReference>
<dbReference type="CDD" id="cd00170">
    <property type="entry name" value="SEC14"/>
    <property type="match status" value="1"/>
</dbReference>
<dbReference type="InterPro" id="IPR036865">
    <property type="entry name" value="CRAL-TRIO_dom_sf"/>
</dbReference>
<dbReference type="Pfam" id="PF00650">
    <property type="entry name" value="CRAL_TRIO"/>
    <property type="match status" value="1"/>
</dbReference>
<accession>A0A9P0CYS1</accession>
<dbReference type="PANTHER" id="PTHR10174:SF213">
    <property type="entry name" value="CRAL-TRIO DOMAIN-CONTAINING PROTEIN"/>
    <property type="match status" value="1"/>
</dbReference>
<proteinExistence type="predicted"/>
<evidence type="ECO:0000313" key="3">
    <source>
        <dbReference type="Proteomes" id="UP001153636"/>
    </source>
</evidence>
<dbReference type="InterPro" id="IPR001251">
    <property type="entry name" value="CRAL-TRIO_dom"/>
</dbReference>
<dbReference type="GO" id="GO:0016020">
    <property type="term" value="C:membrane"/>
    <property type="evidence" value="ECO:0007669"/>
    <property type="project" value="TreeGrafter"/>
</dbReference>
<reference evidence="2" key="1">
    <citation type="submission" date="2022-01" db="EMBL/GenBank/DDBJ databases">
        <authorList>
            <person name="King R."/>
        </authorList>
    </citation>
    <scope>NUCLEOTIDE SEQUENCE</scope>
</reference>
<sequence>MDFKFKPEHIFLQRRTNAEYVKTITRWLPNVKEKYVPKTLSDEMIVLFLLSCTNDINLTKHTIISYYKLRKASPLIFDNRRVDCPEIQSALKAVSFSVIPKPIEHEIILFIKLRDTYYKNAKVEYAIKIICMLLDVCQEENPPDTIIVVIDMYGFGVMHMTMLHIEALRTIFAYVQEACPIKLKTIHFVNSNFMLQKTLSFCKIFMKQELIEKIHSHKGIDGLSDFISKEYLPQDYGGDRPSTEELRKTVYKKFEDKQTFWEAEENMRKQYYC</sequence>
<evidence type="ECO:0000259" key="1">
    <source>
        <dbReference type="PROSITE" id="PS50191"/>
    </source>
</evidence>
<dbReference type="AlphaFoldDB" id="A0A9P0CYS1"/>
<dbReference type="PANTHER" id="PTHR10174">
    <property type="entry name" value="ALPHA-TOCOPHEROL TRANSFER PROTEIN-RELATED"/>
    <property type="match status" value="1"/>
</dbReference>
<evidence type="ECO:0000313" key="2">
    <source>
        <dbReference type="EMBL" id="CAH1111793.1"/>
    </source>
</evidence>
<dbReference type="PRINTS" id="PR00180">
    <property type="entry name" value="CRETINALDHBP"/>
</dbReference>
<name>A0A9P0CYS1_9CUCU</name>
<keyword evidence="3" id="KW-1185">Reference proteome</keyword>
<dbReference type="InterPro" id="IPR036273">
    <property type="entry name" value="CRAL/TRIO_N_dom_sf"/>
</dbReference>
<dbReference type="OrthoDB" id="1434354at2759"/>
<protein>
    <recommendedName>
        <fullName evidence="1">CRAL-TRIO domain-containing protein</fullName>
    </recommendedName>
</protein>
<dbReference type="EMBL" id="OV651818">
    <property type="protein sequence ID" value="CAH1111793.1"/>
    <property type="molecule type" value="Genomic_DNA"/>
</dbReference>
<dbReference type="GO" id="GO:1902936">
    <property type="term" value="F:phosphatidylinositol bisphosphate binding"/>
    <property type="evidence" value="ECO:0007669"/>
    <property type="project" value="TreeGrafter"/>
</dbReference>